<sequence>MFYSRTNQGLAYKLSVNNHRILLILMLSKVEFFYINKSKNNAVFETDWSTQFTFYTYRPVYRSGFLLFQSDNGFLINIIFKKKTHLFTVNVGRYPGSCIVYIMLFSYFL</sequence>
<protein>
    <submittedName>
        <fullName evidence="2">Uncharacterized protein</fullName>
    </submittedName>
</protein>
<keyword evidence="1" id="KW-0472">Membrane</keyword>
<evidence type="ECO:0000256" key="1">
    <source>
        <dbReference type="SAM" id="Phobius"/>
    </source>
</evidence>
<keyword evidence="1" id="KW-0812">Transmembrane</keyword>
<keyword evidence="1" id="KW-1133">Transmembrane helix</keyword>
<evidence type="ECO:0000313" key="2">
    <source>
        <dbReference type="EMBL" id="CAG6707427.1"/>
    </source>
</evidence>
<organism evidence="2">
    <name type="scientific">Cacopsylla melanoneura</name>
    <dbReference type="NCBI Taxonomy" id="428564"/>
    <lineage>
        <taxon>Eukaryota</taxon>
        <taxon>Metazoa</taxon>
        <taxon>Ecdysozoa</taxon>
        <taxon>Arthropoda</taxon>
        <taxon>Hexapoda</taxon>
        <taxon>Insecta</taxon>
        <taxon>Pterygota</taxon>
        <taxon>Neoptera</taxon>
        <taxon>Paraneoptera</taxon>
        <taxon>Hemiptera</taxon>
        <taxon>Sternorrhyncha</taxon>
        <taxon>Psylloidea</taxon>
        <taxon>Psyllidae</taxon>
        <taxon>Psyllinae</taxon>
        <taxon>Cacopsylla</taxon>
    </lineage>
</organism>
<proteinExistence type="predicted"/>
<name>A0A8D8URJ0_9HEMI</name>
<dbReference type="EMBL" id="HBUF01344132">
    <property type="protein sequence ID" value="CAG6707427.1"/>
    <property type="molecule type" value="Transcribed_RNA"/>
</dbReference>
<accession>A0A8D8URJ0</accession>
<dbReference type="AlphaFoldDB" id="A0A8D8URJ0"/>
<reference evidence="2" key="1">
    <citation type="submission" date="2021-05" db="EMBL/GenBank/DDBJ databases">
        <authorList>
            <person name="Alioto T."/>
            <person name="Alioto T."/>
            <person name="Gomez Garrido J."/>
        </authorList>
    </citation>
    <scope>NUCLEOTIDE SEQUENCE</scope>
</reference>
<feature type="transmembrane region" description="Helical" evidence="1">
    <location>
        <begin position="91"/>
        <end position="108"/>
    </location>
</feature>